<evidence type="ECO:0000256" key="1">
    <source>
        <dbReference type="SAM" id="MobiDB-lite"/>
    </source>
</evidence>
<comment type="caution">
    <text evidence="2">The sequence shown here is derived from an EMBL/GenBank/DDBJ whole genome shotgun (WGS) entry which is preliminary data.</text>
</comment>
<reference evidence="2" key="1">
    <citation type="journal article" date="2019" name="Sci. Rep.">
        <title>Draft genome of Tanacetum cinerariifolium, the natural source of mosquito coil.</title>
        <authorList>
            <person name="Yamashiro T."/>
            <person name="Shiraishi A."/>
            <person name="Satake H."/>
            <person name="Nakayama K."/>
        </authorList>
    </citation>
    <scope>NUCLEOTIDE SEQUENCE</scope>
</reference>
<organism evidence="2">
    <name type="scientific">Tanacetum cinerariifolium</name>
    <name type="common">Dalmatian daisy</name>
    <name type="synonym">Chrysanthemum cinerariifolium</name>
    <dbReference type="NCBI Taxonomy" id="118510"/>
    <lineage>
        <taxon>Eukaryota</taxon>
        <taxon>Viridiplantae</taxon>
        <taxon>Streptophyta</taxon>
        <taxon>Embryophyta</taxon>
        <taxon>Tracheophyta</taxon>
        <taxon>Spermatophyta</taxon>
        <taxon>Magnoliopsida</taxon>
        <taxon>eudicotyledons</taxon>
        <taxon>Gunneridae</taxon>
        <taxon>Pentapetalae</taxon>
        <taxon>asterids</taxon>
        <taxon>campanulids</taxon>
        <taxon>Asterales</taxon>
        <taxon>Asteraceae</taxon>
        <taxon>Asteroideae</taxon>
        <taxon>Anthemideae</taxon>
        <taxon>Anthemidinae</taxon>
        <taxon>Tanacetum</taxon>
    </lineage>
</organism>
<evidence type="ECO:0000313" key="2">
    <source>
        <dbReference type="EMBL" id="GEU76926.1"/>
    </source>
</evidence>
<name>A0A6L2MSG2_TANCI</name>
<protein>
    <submittedName>
        <fullName evidence="2">Uncharacterized protein</fullName>
    </submittedName>
</protein>
<gene>
    <name evidence="2" type="ORF">Tci_048904</name>
</gene>
<sequence length="544" mass="63832">MKKGNMEVNAPTPKNKKDAVPRHSKTITFANNLLEDPDQALDYIKLVNKKENQQREKERRNKQRHAGIVLEKQKQSKETKKQRLLEEIKNALGEGLGVDQNLQITLILIFWNENPLMMTRLKVIKSQTIEMRVAEIQMTEVLNKRQYTESTTMMVTPLLETIQETQEYPAQNLTKTPPATPPTKPKKKRAKILLNAEAIKKSVQVNDVKEFKNQTTTTTSSDFTKLELKKKFYYMMFKSGSSIIHEDHQELYDALGESIIIEKLEARYGKAPSTKKKRSHDDHDPPKNRDGEKKKRRRKNTPKEHPIQSWFNELVDVDEEPKKHKLLNVSVVLFGKCMNKFLKKDKITKEDLKGLAFKLLKSVELEYKLEKCHLALKNKIDWVNLEGNRFHDDLSKPLPLVGPPSRKKIPISYFFNRNLEYLNYGNKEKRYAFSVTKIKAKLNIISVQRIKVNKKYRYAYQEEIVVKRTDQKEYTFAEVDFPYLNQNNIKDLYLLKIHNINSVDEFDLINAFYLYIRRIMIKKRVEDVQLGVKSYQTKCNLTNP</sequence>
<feature type="region of interest" description="Disordered" evidence="1">
    <location>
        <begin position="51"/>
        <end position="76"/>
    </location>
</feature>
<proteinExistence type="predicted"/>
<feature type="region of interest" description="Disordered" evidence="1">
    <location>
        <begin position="270"/>
        <end position="305"/>
    </location>
</feature>
<accession>A0A6L2MSG2</accession>
<dbReference type="EMBL" id="BKCJ010007371">
    <property type="protein sequence ID" value="GEU76926.1"/>
    <property type="molecule type" value="Genomic_DNA"/>
</dbReference>
<feature type="region of interest" description="Disordered" evidence="1">
    <location>
        <begin position="1"/>
        <end position="24"/>
    </location>
</feature>
<feature type="compositionally biased region" description="Basic and acidic residues" evidence="1">
    <location>
        <begin position="279"/>
        <end position="293"/>
    </location>
</feature>
<dbReference type="AlphaFoldDB" id="A0A6L2MSG2"/>